<dbReference type="RefSeq" id="WP_066268248.1">
    <property type="nucleotide sequence ID" value="NZ_JARMAB010000025.1"/>
</dbReference>
<name>A0ABU6MJW7_9BACI</name>
<dbReference type="PANTHER" id="PTHR34322:SF2">
    <property type="entry name" value="TRANSPOSASE IS200-LIKE DOMAIN-CONTAINING PROTEIN"/>
    <property type="match status" value="1"/>
</dbReference>
<reference evidence="2 3" key="1">
    <citation type="submission" date="2023-03" db="EMBL/GenBank/DDBJ databases">
        <title>Bacillus Genome Sequencing.</title>
        <authorList>
            <person name="Dunlap C."/>
        </authorList>
    </citation>
    <scope>NUCLEOTIDE SEQUENCE [LARGE SCALE GENOMIC DNA]</scope>
    <source>
        <strain evidence="2 3">B-23453</strain>
    </source>
</reference>
<accession>A0ABU6MJW7</accession>
<comment type="caution">
    <text evidence="2">The sequence shown here is derived from an EMBL/GenBank/DDBJ whole genome shotgun (WGS) entry which is preliminary data.</text>
</comment>
<evidence type="ECO:0000313" key="2">
    <source>
        <dbReference type="EMBL" id="MED1204648.1"/>
    </source>
</evidence>
<dbReference type="Pfam" id="PF01797">
    <property type="entry name" value="Y1_Tnp"/>
    <property type="match status" value="1"/>
</dbReference>
<gene>
    <name evidence="2" type="ORF">P4T90_16500</name>
</gene>
<organism evidence="2 3">
    <name type="scientific">Heyndrickxia acidicola</name>
    <dbReference type="NCBI Taxonomy" id="209389"/>
    <lineage>
        <taxon>Bacteria</taxon>
        <taxon>Bacillati</taxon>
        <taxon>Bacillota</taxon>
        <taxon>Bacilli</taxon>
        <taxon>Bacillales</taxon>
        <taxon>Bacillaceae</taxon>
        <taxon>Heyndrickxia</taxon>
    </lineage>
</organism>
<evidence type="ECO:0000259" key="1">
    <source>
        <dbReference type="SMART" id="SM01321"/>
    </source>
</evidence>
<proteinExistence type="predicted"/>
<protein>
    <submittedName>
        <fullName evidence="2">Transposase</fullName>
    </submittedName>
</protein>
<feature type="domain" description="Transposase IS200-like" evidence="1">
    <location>
        <begin position="9"/>
        <end position="123"/>
    </location>
</feature>
<dbReference type="EMBL" id="JARMAB010000025">
    <property type="protein sequence ID" value="MED1204648.1"/>
    <property type="molecule type" value="Genomic_DNA"/>
</dbReference>
<sequence>MPRKPRVWYPGATYHITARGVRKMDIFLDTLDFQTYLKYLLDVRARHPYTLHAYCLMNNHLHLQLETVKTPLDIIIKDLHSQYAIYFNKRYDAHGHVFQGRYGAEIIENYPYFLKVSSYIHLNPVAASMVKRPEDYRWSSYSAYIAAADTKNPYVSMEKTLSYFSAPHSANPQKPPRQHYKAFVEALGGQAQTILVN</sequence>
<evidence type="ECO:0000313" key="3">
    <source>
        <dbReference type="Proteomes" id="UP001341444"/>
    </source>
</evidence>
<dbReference type="SMART" id="SM01321">
    <property type="entry name" value="Y1_Tnp"/>
    <property type="match status" value="1"/>
</dbReference>
<dbReference type="InterPro" id="IPR002686">
    <property type="entry name" value="Transposase_17"/>
</dbReference>
<dbReference type="InterPro" id="IPR036515">
    <property type="entry name" value="Transposase_17_sf"/>
</dbReference>
<keyword evidence="3" id="KW-1185">Reference proteome</keyword>
<dbReference type="PANTHER" id="PTHR34322">
    <property type="entry name" value="TRANSPOSASE, Y1_TNP DOMAIN-CONTAINING"/>
    <property type="match status" value="1"/>
</dbReference>
<dbReference type="Gene3D" id="3.30.70.1290">
    <property type="entry name" value="Transposase IS200-like"/>
    <property type="match status" value="1"/>
</dbReference>
<dbReference type="SUPFAM" id="SSF143422">
    <property type="entry name" value="Transposase IS200-like"/>
    <property type="match status" value="1"/>
</dbReference>
<dbReference type="Proteomes" id="UP001341444">
    <property type="component" value="Unassembled WGS sequence"/>
</dbReference>